<dbReference type="Pfam" id="PF00085">
    <property type="entry name" value="Thioredoxin"/>
    <property type="match status" value="1"/>
</dbReference>
<feature type="site" description="Contributes to redox potential value" evidence="8">
    <location>
        <position position="29"/>
    </location>
</feature>
<dbReference type="InterPro" id="IPR013766">
    <property type="entry name" value="Thioredoxin_domain"/>
</dbReference>
<dbReference type="InterPro" id="IPR036249">
    <property type="entry name" value="Thioredoxin-like_sf"/>
</dbReference>
<sequence length="108" mass="12358">MALEINKNNFSEVINSPLALVDFWAEWCQPCRMMTPIVEELAKEYEGKVKIGKVNVDNEPELAEKYGIMSIPAFLFFTQGKVADKVIGACPKEYLKEKIEKFLKGERK</sequence>
<dbReference type="PIRSF" id="PIRSF000077">
    <property type="entry name" value="Thioredoxin"/>
    <property type="match status" value="1"/>
</dbReference>
<evidence type="ECO:0000259" key="10">
    <source>
        <dbReference type="PROSITE" id="PS51352"/>
    </source>
</evidence>
<organism evidence="11">
    <name type="scientific">candidate division WOR-3 bacterium</name>
    <dbReference type="NCBI Taxonomy" id="2052148"/>
    <lineage>
        <taxon>Bacteria</taxon>
        <taxon>Bacteria division WOR-3</taxon>
    </lineage>
</organism>
<reference evidence="11" key="1">
    <citation type="journal article" date="2020" name="mSystems">
        <title>Genome- and Community-Level Interaction Insights into Carbon Utilization and Element Cycling Functions of Hydrothermarchaeota in Hydrothermal Sediment.</title>
        <authorList>
            <person name="Zhou Z."/>
            <person name="Liu Y."/>
            <person name="Xu W."/>
            <person name="Pan J."/>
            <person name="Luo Z.H."/>
            <person name="Li M."/>
        </authorList>
    </citation>
    <scope>NUCLEOTIDE SEQUENCE [LARGE SCALE GENOMIC DNA]</scope>
    <source>
        <strain evidence="11">SpSt-906</strain>
    </source>
</reference>
<evidence type="ECO:0000256" key="6">
    <source>
        <dbReference type="NCBIfam" id="TIGR01068"/>
    </source>
</evidence>
<accession>A0A7C3UXZ1</accession>
<dbReference type="PANTHER" id="PTHR45663">
    <property type="entry name" value="GEO12009P1"/>
    <property type="match status" value="1"/>
</dbReference>
<dbReference type="PROSITE" id="PS51352">
    <property type="entry name" value="THIOREDOXIN_2"/>
    <property type="match status" value="1"/>
</dbReference>
<proteinExistence type="inferred from homology"/>
<dbReference type="NCBIfam" id="TIGR01068">
    <property type="entry name" value="thioredoxin"/>
    <property type="match status" value="1"/>
</dbReference>
<evidence type="ECO:0000256" key="5">
    <source>
        <dbReference type="ARBA" id="ARBA00023284"/>
    </source>
</evidence>
<feature type="disulfide bond" description="Redox-active" evidence="9">
    <location>
        <begin position="28"/>
        <end position="31"/>
    </location>
</feature>
<comment type="caution">
    <text evidence="11">The sequence shown here is derived from an EMBL/GenBank/DDBJ whole genome shotgun (WGS) entry which is preliminary data.</text>
</comment>
<dbReference type="InterPro" id="IPR005746">
    <property type="entry name" value="Thioredoxin"/>
</dbReference>
<comment type="similarity">
    <text evidence="1 7">Belongs to the thioredoxin family.</text>
</comment>
<feature type="domain" description="Thioredoxin" evidence="10">
    <location>
        <begin position="1"/>
        <end position="104"/>
    </location>
</feature>
<dbReference type="CDD" id="cd02947">
    <property type="entry name" value="TRX_family"/>
    <property type="match status" value="1"/>
</dbReference>
<dbReference type="EMBL" id="DTMQ01000002">
    <property type="protein sequence ID" value="HGE98487.1"/>
    <property type="molecule type" value="Genomic_DNA"/>
</dbReference>
<feature type="site" description="Contributes to redox potential value" evidence="8">
    <location>
        <position position="30"/>
    </location>
</feature>
<keyword evidence="4 9" id="KW-1015">Disulfide bond</keyword>
<evidence type="ECO:0000313" key="11">
    <source>
        <dbReference type="EMBL" id="HGE98487.1"/>
    </source>
</evidence>
<dbReference type="Gene3D" id="3.40.30.10">
    <property type="entry name" value="Glutaredoxin"/>
    <property type="match status" value="1"/>
</dbReference>
<feature type="active site" description="Nucleophile" evidence="8">
    <location>
        <position position="31"/>
    </location>
</feature>
<feature type="site" description="Deprotonates C-terminal active site Cys" evidence="8">
    <location>
        <position position="22"/>
    </location>
</feature>
<evidence type="ECO:0000256" key="9">
    <source>
        <dbReference type="PIRSR" id="PIRSR000077-4"/>
    </source>
</evidence>
<dbReference type="PANTHER" id="PTHR45663:SF11">
    <property type="entry name" value="GEO12009P1"/>
    <property type="match status" value="1"/>
</dbReference>
<dbReference type="GO" id="GO:0005829">
    <property type="term" value="C:cytosol"/>
    <property type="evidence" value="ECO:0007669"/>
    <property type="project" value="TreeGrafter"/>
</dbReference>
<dbReference type="GO" id="GO:0015035">
    <property type="term" value="F:protein-disulfide reductase activity"/>
    <property type="evidence" value="ECO:0007669"/>
    <property type="project" value="UniProtKB-UniRule"/>
</dbReference>
<dbReference type="AlphaFoldDB" id="A0A7C3UXZ1"/>
<feature type="active site" description="Nucleophile" evidence="8">
    <location>
        <position position="28"/>
    </location>
</feature>
<evidence type="ECO:0000256" key="8">
    <source>
        <dbReference type="PIRSR" id="PIRSR000077-1"/>
    </source>
</evidence>
<keyword evidence="3" id="KW-0249">Electron transport</keyword>
<evidence type="ECO:0000256" key="2">
    <source>
        <dbReference type="ARBA" id="ARBA00022448"/>
    </source>
</evidence>
<dbReference type="FunFam" id="3.40.30.10:FF:000001">
    <property type="entry name" value="Thioredoxin"/>
    <property type="match status" value="1"/>
</dbReference>
<dbReference type="SUPFAM" id="SSF52833">
    <property type="entry name" value="Thioredoxin-like"/>
    <property type="match status" value="1"/>
</dbReference>
<protein>
    <recommendedName>
        <fullName evidence="6 7">Thioredoxin</fullName>
    </recommendedName>
</protein>
<dbReference type="PRINTS" id="PR00421">
    <property type="entry name" value="THIOREDOXIN"/>
</dbReference>
<gene>
    <name evidence="11" type="primary">trxA</name>
    <name evidence="11" type="ORF">ENX07_00165</name>
</gene>
<evidence type="ECO:0000256" key="1">
    <source>
        <dbReference type="ARBA" id="ARBA00008987"/>
    </source>
</evidence>
<evidence type="ECO:0000256" key="4">
    <source>
        <dbReference type="ARBA" id="ARBA00023157"/>
    </source>
</evidence>
<keyword evidence="5 9" id="KW-0676">Redox-active center</keyword>
<evidence type="ECO:0000256" key="3">
    <source>
        <dbReference type="ARBA" id="ARBA00022982"/>
    </source>
</evidence>
<keyword evidence="2" id="KW-0813">Transport</keyword>
<dbReference type="GO" id="GO:0045454">
    <property type="term" value="P:cell redox homeostasis"/>
    <property type="evidence" value="ECO:0007669"/>
    <property type="project" value="TreeGrafter"/>
</dbReference>
<evidence type="ECO:0000256" key="7">
    <source>
        <dbReference type="PIRNR" id="PIRNR000077"/>
    </source>
</evidence>
<name>A0A7C3UXZ1_UNCW3</name>